<evidence type="ECO:0000313" key="2">
    <source>
        <dbReference type="Proteomes" id="UP001576774"/>
    </source>
</evidence>
<dbReference type="RefSeq" id="WP_413272056.1">
    <property type="nucleotide sequence ID" value="NZ_JBHFNQ010000146.1"/>
</dbReference>
<protein>
    <submittedName>
        <fullName evidence="1">Uncharacterized protein</fullName>
    </submittedName>
</protein>
<gene>
    <name evidence="1" type="ORF">ACE1CC_19295</name>
</gene>
<accession>A0ABV4X885</accession>
<proteinExistence type="predicted"/>
<dbReference type="EMBL" id="JBHFNQ010000146">
    <property type="protein sequence ID" value="MFB2879003.1"/>
    <property type="molecule type" value="Genomic_DNA"/>
</dbReference>
<keyword evidence="2" id="KW-1185">Reference proteome</keyword>
<comment type="caution">
    <text evidence="1">The sequence shown here is derived from an EMBL/GenBank/DDBJ whole genome shotgun (WGS) entry which is preliminary data.</text>
</comment>
<evidence type="ECO:0000313" key="1">
    <source>
        <dbReference type="EMBL" id="MFB2879003.1"/>
    </source>
</evidence>
<organism evidence="1 2">
    <name type="scientific">Floridaenema aerugineum BLCC-F46</name>
    <dbReference type="NCBI Taxonomy" id="3153654"/>
    <lineage>
        <taxon>Bacteria</taxon>
        <taxon>Bacillati</taxon>
        <taxon>Cyanobacteriota</taxon>
        <taxon>Cyanophyceae</taxon>
        <taxon>Oscillatoriophycideae</taxon>
        <taxon>Aerosakkonematales</taxon>
        <taxon>Aerosakkonemataceae</taxon>
        <taxon>Floridanema</taxon>
        <taxon>Floridanema aerugineum</taxon>
    </lineage>
</organism>
<sequence length="157" mass="17021">MSKKAWGSMGGSLLKKVVGLAIALTLITTTFIATPADAATNAQFKIHCMNRVMYYGNLRRSEISETAANNACQNASTAPESSYISSCMNDLMYKSNTVIREKMNAVAAASVCQKATTPIMVQKVSKCMKDTMYDANGHLRRSANANRAAKQCTFSEN</sequence>
<dbReference type="Proteomes" id="UP001576774">
    <property type="component" value="Unassembled WGS sequence"/>
</dbReference>
<name>A0ABV4X885_9CYAN</name>
<reference evidence="1 2" key="1">
    <citation type="submission" date="2024-09" db="EMBL/GenBank/DDBJ databases">
        <title>Floridaenema gen nov. (Aerosakkonemataceae, Aerosakkonematales ord. nov., Cyanobacteria) from benthic tropical and subtropical fresh waters, with the description of four new species.</title>
        <authorList>
            <person name="Moretto J.A."/>
            <person name="Berthold D.E."/>
            <person name="Lefler F.W."/>
            <person name="Huang I.-S."/>
            <person name="Laughinghouse H. IV."/>
        </authorList>
    </citation>
    <scope>NUCLEOTIDE SEQUENCE [LARGE SCALE GENOMIC DNA]</scope>
    <source>
        <strain evidence="1 2">BLCC-F46</strain>
    </source>
</reference>